<dbReference type="InterPro" id="IPR042197">
    <property type="entry name" value="Apaf_helical"/>
</dbReference>
<reference evidence="3" key="3">
    <citation type="journal article" date="2017" name="Nature">
        <title>Genome sequence of the progenitor of the wheat D genome Aegilops tauschii.</title>
        <authorList>
            <person name="Luo M.C."/>
            <person name="Gu Y.Q."/>
            <person name="Puiu D."/>
            <person name="Wang H."/>
            <person name="Twardziok S.O."/>
            <person name="Deal K.R."/>
            <person name="Huo N."/>
            <person name="Zhu T."/>
            <person name="Wang L."/>
            <person name="Wang Y."/>
            <person name="McGuire P.E."/>
            <person name="Liu S."/>
            <person name="Long H."/>
            <person name="Ramasamy R.K."/>
            <person name="Rodriguez J.C."/>
            <person name="Van S.L."/>
            <person name="Yuan L."/>
            <person name="Wang Z."/>
            <person name="Xia Z."/>
            <person name="Xiao L."/>
            <person name="Anderson O.D."/>
            <person name="Ouyang S."/>
            <person name="Liang Y."/>
            <person name="Zimin A.V."/>
            <person name="Pertea G."/>
            <person name="Qi P."/>
            <person name="Bennetzen J.L."/>
            <person name="Dai X."/>
            <person name="Dawson M.W."/>
            <person name="Muller H.G."/>
            <person name="Kugler K."/>
            <person name="Rivarola-Duarte L."/>
            <person name="Spannagl M."/>
            <person name="Mayer K.F.X."/>
            <person name="Lu F.H."/>
            <person name="Bevan M.W."/>
            <person name="Leroy P."/>
            <person name="Li P."/>
            <person name="You F.M."/>
            <person name="Sun Q."/>
            <person name="Liu Z."/>
            <person name="Lyons E."/>
            <person name="Wicker T."/>
            <person name="Salzberg S.L."/>
            <person name="Devos K.M."/>
            <person name="Dvorak J."/>
        </authorList>
    </citation>
    <scope>NUCLEOTIDE SEQUENCE [LARGE SCALE GENOMIC DNA]</scope>
    <source>
        <strain evidence="3">cv. AL8/78</strain>
    </source>
</reference>
<dbReference type="Gene3D" id="3.40.50.300">
    <property type="entry name" value="P-loop containing nucleotide triphosphate hydrolases"/>
    <property type="match status" value="1"/>
</dbReference>
<dbReference type="Gramene" id="AET5Gv21212200.1">
    <property type="protein sequence ID" value="AET5Gv21212200.1"/>
    <property type="gene ID" value="AET5Gv21212200"/>
</dbReference>
<reference evidence="3" key="4">
    <citation type="submission" date="2019-03" db="UniProtKB">
        <authorList>
            <consortium name="EnsemblPlants"/>
        </authorList>
    </citation>
    <scope>IDENTIFICATION</scope>
</reference>
<evidence type="ECO:0000313" key="3">
    <source>
        <dbReference type="EnsemblPlants" id="AET5Gv21212200.1"/>
    </source>
</evidence>
<reference evidence="3" key="5">
    <citation type="journal article" date="2021" name="G3 (Bethesda)">
        <title>Aegilops tauschii genome assembly Aet v5.0 features greater sequence contiguity and improved annotation.</title>
        <authorList>
            <person name="Wang L."/>
            <person name="Zhu T."/>
            <person name="Rodriguez J.C."/>
            <person name="Deal K.R."/>
            <person name="Dubcovsky J."/>
            <person name="McGuire P.E."/>
            <person name="Lux T."/>
            <person name="Spannagl M."/>
            <person name="Mayer K.F.X."/>
            <person name="Baldrich P."/>
            <person name="Meyers B.C."/>
            <person name="Huo N."/>
            <person name="Gu Y.Q."/>
            <person name="Zhou H."/>
            <person name="Devos K.M."/>
            <person name="Bennetzen J.L."/>
            <person name="Unver T."/>
            <person name="Budak H."/>
            <person name="Gulick P.J."/>
            <person name="Galiba G."/>
            <person name="Kalapos B."/>
            <person name="Nelson D.R."/>
            <person name="Li P."/>
            <person name="You F.M."/>
            <person name="Luo M.C."/>
            <person name="Dvorak J."/>
        </authorList>
    </citation>
    <scope>NUCLEOTIDE SEQUENCE [LARGE SCALE GENOMIC DNA]</scope>
    <source>
        <strain evidence="3">cv. AL8/78</strain>
    </source>
</reference>
<dbReference type="GO" id="GO:0043531">
    <property type="term" value="F:ADP binding"/>
    <property type="evidence" value="ECO:0007669"/>
    <property type="project" value="InterPro"/>
</dbReference>
<accession>A0A453MJM1</accession>
<keyword evidence="1" id="KW-0732">Signal</keyword>
<dbReference type="AlphaFoldDB" id="A0A453MJM1"/>
<feature type="chain" id="PRO_5019487299" description="NB-ARC domain-containing protein" evidence="1">
    <location>
        <begin position="17"/>
        <end position="247"/>
    </location>
</feature>
<evidence type="ECO:0000256" key="1">
    <source>
        <dbReference type="SAM" id="SignalP"/>
    </source>
</evidence>
<dbReference type="STRING" id="200361.A0A453MJM1"/>
<dbReference type="InterPro" id="IPR002182">
    <property type="entry name" value="NB-ARC"/>
</dbReference>
<proteinExistence type="predicted"/>
<dbReference type="PRINTS" id="PR00364">
    <property type="entry name" value="DISEASERSIST"/>
</dbReference>
<dbReference type="Pfam" id="PF00931">
    <property type="entry name" value="NB-ARC"/>
    <property type="match status" value="1"/>
</dbReference>
<dbReference type="PANTHER" id="PTHR36766:SF63">
    <property type="entry name" value="NB-ARC DOMAIN-CONTAINING PROTEIN"/>
    <property type="match status" value="1"/>
</dbReference>
<feature type="domain" description="NB-ARC" evidence="2">
    <location>
        <begin position="74"/>
        <end position="205"/>
    </location>
</feature>
<keyword evidence="4" id="KW-1185">Reference proteome</keyword>
<organism evidence="3 4">
    <name type="scientific">Aegilops tauschii subsp. strangulata</name>
    <name type="common">Goatgrass</name>
    <dbReference type="NCBI Taxonomy" id="200361"/>
    <lineage>
        <taxon>Eukaryota</taxon>
        <taxon>Viridiplantae</taxon>
        <taxon>Streptophyta</taxon>
        <taxon>Embryophyta</taxon>
        <taxon>Tracheophyta</taxon>
        <taxon>Spermatophyta</taxon>
        <taxon>Magnoliopsida</taxon>
        <taxon>Liliopsida</taxon>
        <taxon>Poales</taxon>
        <taxon>Poaceae</taxon>
        <taxon>BOP clade</taxon>
        <taxon>Pooideae</taxon>
        <taxon>Triticodae</taxon>
        <taxon>Triticeae</taxon>
        <taxon>Triticinae</taxon>
        <taxon>Aegilops</taxon>
    </lineage>
</organism>
<dbReference type="PANTHER" id="PTHR36766">
    <property type="entry name" value="PLANT BROAD-SPECTRUM MILDEW RESISTANCE PROTEIN RPW8"/>
    <property type="match status" value="1"/>
</dbReference>
<sequence length="247" mass="28298">MMFLLAPLDIWPWILGCMRSLLRRHTLWAWMVQGMTLPSGWWKKETSRPNLARCCLLLVLVDWEKQHWQMRFIASQGQFDCKAFVSVSQKPDINKIMKDVISQVSCQDGSAKDTSDWDEIKSISKLRELLQNKRYLIIIDDVWSAQAWNTIKCAFPENNCSSRIIVTTRIIDVAKSCCLGGDDQMYELKSLSDLHSRILFFKRIFGSEKNCPDMLEEISNNILKKCGGLPLAIISIAGLLANRPGIK</sequence>
<dbReference type="EnsemblPlants" id="AET5Gv21212200.1">
    <property type="protein sequence ID" value="AET5Gv21212200.1"/>
    <property type="gene ID" value="AET5Gv21212200"/>
</dbReference>
<dbReference type="Proteomes" id="UP000015105">
    <property type="component" value="Chromosome 5D"/>
</dbReference>
<feature type="signal peptide" evidence="1">
    <location>
        <begin position="1"/>
        <end position="16"/>
    </location>
</feature>
<dbReference type="SUPFAM" id="SSF52540">
    <property type="entry name" value="P-loop containing nucleoside triphosphate hydrolases"/>
    <property type="match status" value="1"/>
</dbReference>
<evidence type="ECO:0000313" key="4">
    <source>
        <dbReference type="Proteomes" id="UP000015105"/>
    </source>
</evidence>
<protein>
    <recommendedName>
        <fullName evidence="2">NB-ARC domain-containing protein</fullName>
    </recommendedName>
</protein>
<reference evidence="4" key="1">
    <citation type="journal article" date="2014" name="Science">
        <title>Ancient hybridizations among the ancestral genomes of bread wheat.</title>
        <authorList>
            <consortium name="International Wheat Genome Sequencing Consortium,"/>
            <person name="Marcussen T."/>
            <person name="Sandve S.R."/>
            <person name="Heier L."/>
            <person name="Spannagl M."/>
            <person name="Pfeifer M."/>
            <person name="Jakobsen K.S."/>
            <person name="Wulff B.B."/>
            <person name="Steuernagel B."/>
            <person name="Mayer K.F."/>
            <person name="Olsen O.A."/>
        </authorList>
    </citation>
    <scope>NUCLEOTIDE SEQUENCE [LARGE SCALE GENOMIC DNA]</scope>
    <source>
        <strain evidence="4">cv. AL8/78</strain>
    </source>
</reference>
<name>A0A453MJM1_AEGTS</name>
<reference evidence="4" key="2">
    <citation type="journal article" date="2017" name="Nat. Plants">
        <title>The Aegilops tauschii genome reveals multiple impacts of transposons.</title>
        <authorList>
            <person name="Zhao G."/>
            <person name="Zou C."/>
            <person name="Li K."/>
            <person name="Wang K."/>
            <person name="Li T."/>
            <person name="Gao L."/>
            <person name="Zhang X."/>
            <person name="Wang H."/>
            <person name="Yang Z."/>
            <person name="Liu X."/>
            <person name="Jiang W."/>
            <person name="Mao L."/>
            <person name="Kong X."/>
            <person name="Jiao Y."/>
            <person name="Jia J."/>
        </authorList>
    </citation>
    <scope>NUCLEOTIDE SEQUENCE [LARGE SCALE GENOMIC DNA]</scope>
    <source>
        <strain evidence="4">cv. AL8/78</strain>
    </source>
</reference>
<dbReference type="InterPro" id="IPR027417">
    <property type="entry name" value="P-loop_NTPase"/>
</dbReference>
<evidence type="ECO:0000259" key="2">
    <source>
        <dbReference type="Pfam" id="PF00931"/>
    </source>
</evidence>
<dbReference type="Gene3D" id="1.10.8.430">
    <property type="entry name" value="Helical domain of apoptotic protease-activating factors"/>
    <property type="match status" value="1"/>
</dbReference>